<protein>
    <recommendedName>
        <fullName evidence="2">Phosphatidic acid phosphatase type 2/haloperoxidase domain-containing protein</fullName>
    </recommendedName>
</protein>
<dbReference type="Pfam" id="PF01569">
    <property type="entry name" value="PAP2"/>
    <property type="match status" value="1"/>
</dbReference>
<keyword evidence="4" id="KW-1185">Reference proteome</keyword>
<evidence type="ECO:0000256" key="1">
    <source>
        <dbReference type="SAM" id="Phobius"/>
    </source>
</evidence>
<dbReference type="EMBL" id="BRXW01000272">
    <property type="protein sequence ID" value="GMI16974.1"/>
    <property type="molecule type" value="Genomic_DNA"/>
</dbReference>
<sequence>MSTNEPTILLPITIIGSSTRFVVSSSCLLLVLSTRTPLSLLFLFSAILNSIFGKILKKTLKQSRPANSPLTEHSGGMPSSHALALGFLYTGTTILYLPSFLSPISIGILIYSLIGLYYRILRDLHSLDQVIVGFLLGCLDSHLIWGTGFGTKGVSFFESSFGNDLSIGALVGLAVFGAFTVTWREIAQASRFIKKKT</sequence>
<feature type="transmembrane region" description="Helical" evidence="1">
    <location>
        <begin position="38"/>
        <end position="56"/>
    </location>
</feature>
<name>A0A9W7FQA1_9STRA</name>
<dbReference type="InterPro" id="IPR000326">
    <property type="entry name" value="PAP2/HPO"/>
</dbReference>
<evidence type="ECO:0000313" key="4">
    <source>
        <dbReference type="Proteomes" id="UP001165122"/>
    </source>
</evidence>
<accession>A0A9W7FQA1</accession>
<feature type="transmembrane region" description="Helical" evidence="1">
    <location>
        <begin position="127"/>
        <end position="145"/>
    </location>
</feature>
<comment type="caution">
    <text evidence="3">The sequence shown here is derived from an EMBL/GenBank/DDBJ whole genome shotgun (WGS) entry which is preliminary data.</text>
</comment>
<feature type="transmembrane region" description="Helical" evidence="1">
    <location>
        <begin position="103"/>
        <end position="120"/>
    </location>
</feature>
<organism evidence="3 4">
    <name type="scientific">Triparma laevis f. longispina</name>
    <dbReference type="NCBI Taxonomy" id="1714387"/>
    <lineage>
        <taxon>Eukaryota</taxon>
        <taxon>Sar</taxon>
        <taxon>Stramenopiles</taxon>
        <taxon>Ochrophyta</taxon>
        <taxon>Bolidophyceae</taxon>
        <taxon>Parmales</taxon>
        <taxon>Triparmaceae</taxon>
        <taxon>Triparma</taxon>
    </lineage>
</organism>
<dbReference type="OrthoDB" id="302705at2759"/>
<keyword evidence="1" id="KW-0472">Membrane</keyword>
<dbReference type="PANTHER" id="PTHR14969:SF13">
    <property type="entry name" value="AT30094P"/>
    <property type="match status" value="1"/>
</dbReference>
<dbReference type="PANTHER" id="PTHR14969">
    <property type="entry name" value="SPHINGOSINE-1-PHOSPHATE PHOSPHOHYDROLASE"/>
    <property type="match status" value="1"/>
</dbReference>
<proteinExistence type="predicted"/>
<keyword evidence="1" id="KW-0812">Transmembrane</keyword>
<dbReference type="AlphaFoldDB" id="A0A9W7FQA1"/>
<reference evidence="4" key="1">
    <citation type="journal article" date="2023" name="Commun. Biol.">
        <title>Genome analysis of Parmales, the sister group of diatoms, reveals the evolutionary specialization of diatoms from phago-mixotrophs to photoautotrophs.</title>
        <authorList>
            <person name="Ban H."/>
            <person name="Sato S."/>
            <person name="Yoshikawa S."/>
            <person name="Yamada K."/>
            <person name="Nakamura Y."/>
            <person name="Ichinomiya M."/>
            <person name="Sato N."/>
            <person name="Blanc-Mathieu R."/>
            <person name="Endo H."/>
            <person name="Kuwata A."/>
            <person name="Ogata H."/>
        </authorList>
    </citation>
    <scope>NUCLEOTIDE SEQUENCE [LARGE SCALE GENOMIC DNA]</scope>
    <source>
        <strain evidence="4">NIES 3700</strain>
    </source>
</reference>
<dbReference type="SUPFAM" id="SSF48317">
    <property type="entry name" value="Acid phosphatase/Vanadium-dependent haloperoxidase"/>
    <property type="match status" value="1"/>
</dbReference>
<evidence type="ECO:0000313" key="3">
    <source>
        <dbReference type="EMBL" id="GMI16974.1"/>
    </source>
</evidence>
<dbReference type="GO" id="GO:0042392">
    <property type="term" value="F:sphingosine-1-phosphate phosphatase activity"/>
    <property type="evidence" value="ECO:0007669"/>
    <property type="project" value="TreeGrafter"/>
</dbReference>
<feature type="transmembrane region" description="Helical" evidence="1">
    <location>
        <begin position="165"/>
        <end position="186"/>
    </location>
</feature>
<dbReference type="Proteomes" id="UP001165122">
    <property type="component" value="Unassembled WGS sequence"/>
</dbReference>
<evidence type="ECO:0000259" key="2">
    <source>
        <dbReference type="Pfam" id="PF01569"/>
    </source>
</evidence>
<dbReference type="InterPro" id="IPR036938">
    <property type="entry name" value="PAP2/HPO_sf"/>
</dbReference>
<gene>
    <name evidence="3" type="ORF">TrLO_g4948</name>
</gene>
<feature type="transmembrane region" description="Helical" evidence="1">
    <location>
        <begin position="7"/>
        <end position="32"/>
    </location>
</feature>
<feature type="domain" description="Phosphatidic acid phosphatase type 2/haloperoxidase" evidence="2">
    <location>
        <begin position="40"/>
        <end position="145"/>
    </location>
</feature>
<keyword evidence="1" id="KW-1133">Transmembrane helix</keyword>